<name>A0A3B6VXX8_BRAPL</name>
<gene>
    <name evidence="1" type="ORF">BPP43_08160</name>
</gene>
<sequence length="244" mass="26824">MDIFSFTNKSNNNKTNTDTILFNSEAILGRPLIINEQNNYSHFINSMEGTCISLVADGLGDTFASKLAIDVFNENFLDLVELVGEQEVINWIMHNFIKLEVNAARESADDVQKSMAGASIAGVLYHKFAGVFVFHAGDAKVFCIDKNKATQITRDHVNGYALENCACAGGGHYITIEGSRRNKSQNYFIATNSMCEAIASNFSSLEEGVYNIMSLSTEEAINKLKAINSNDNITAFGLKNLYSI</sequence>
<dbReference type="RefSeq" id="WP_015274619.1">
    <property type="nucleotide sequence ID" value="NC_019908.1"/>
</dbReference>
<evidence type="ECO:0000313" key="1">
    <source>
        <dbReference type="EMBL" id="AGA66829.1"/>
    </source>
</evidence>
<keyword evidence="2" id="KW-1185">Reference proteome</keyword>
<accession>A0A3B6VXX8</accession>
<dbReference type="InterPro" id="IPR036457">
    <property type="entry name" value="PPM-type-like_dom_sf"/>
</dbReference>
<dbReference type="AlphaFoldDB" id="A0A3B6VXX8"/>
<dbReference type="KEGG" id="bpip:BPP43_08160"/>
<dbReference type="Gene3D" id="3.60.40.10">
    <property type="entry name" value="PPM-type phosphatase domain"/>
    <property type="match status" value="1"/>
</dbReference>
<evidence type="ECO:0000313" key="2">
    <source>
        <dbReference type="Proteomes" id="UP000010793"/>
    </source>
</evidence>
<dbReference type="EMBL" id="CP002873">
    <property type="protein sequence ID" value="AGA66829.1"/>
    <property type="molecule type" value="Genomic_DNA"/>
</dbReference>
<organism evidence="1 2">
    <name type="scientific">Brachyspira pilosicoli P43/6/78</name>
    <dbReference type="NCBI Taxonomy" id="1042417"/>
    <lineage>
        <taxon>Bacteria</taxon>
        <taxon>Pseudomonadati</taxon>
        <taxon>Spirochaetota</taxon>
        <taxon>Spirochaetia</taxon>
        <taxon>Brachyspirales</taxon>
        <taxon>Brachyspiraceae</taxon>
        <taxon>Brachyspira</taxon>
    </lineage>
</organism>
<reference evidence="1 2" key="1">
    <citation type="journal article" date="2013" name="Genome Announc.">
        <title>Complete Genome Sequence of the Porcine Strain Brachyspira pilosicoli P43/6/78(T.).</title>
        <authorList>
            <person name="Lin C."/>
            <person name="den Bakker H.C."/>
            <person name="Suzuki H."/>
            <person name="Lefebure T."/>
            <person name="Ponnala L."/>
            <person name="Sun Q."/>
            <person name="Stanhope M.J."/>
            <person name="Wiedmann M."/>
            <person name="Duhamel G.E."/>
        </authorList>
    </citation>
    <scope>NUCLEOTIDE SEQUENCE [LARGE SCALE GENOMIC DNA]</scope>
    <source>
        <strain evidence="1 2">P43/6/78</strain>
    </source>
</reference>
<dbReference type="SUPFAM" id="SSF81606">
    <property type="entry name" value="PP2C-like"/>
    <property type="match status" value="1"/>
</dbReference>
<proteinExistence type="predicted"/>
<dbReference type="Proteomes" id="UP000010793">
    <property type="component" value="Chromosome"/>
</dbReference>
<protein>
    <submittedName>
        <fullName evidence="1">Serine threonine protein phosphatase</fullName>
    </submittedName>
</protein>